<sequence>MPEGFETDSVWKARGRGFQMGPLQPAGVTVHLTGQVAWNSEEEIVGPGDVEAQTRQCFENIASLLREVGGELSDIVAITTYFTDRAQLARIQSVRNEFFGPETAPASTSVMVAGLGHEDFLVELTPVAVIPHDRFRSPG</sequence>
<dbReference type="Proteomes" id="UP000285295">
    <property type="component" value="Unassembled WGS sequence"/>
</dbReference>
<protein>
    <submittedName>
        <fullName evidence="2">RidA family protein</fullName>
    </submittedName>
</protein>
<dbReference type="InterPro" id="IPR006175">
    <property type="entry name" value="YjgF/YER057c/UK114"/>
</dbReference>
<comment type="caution">
    <text evidence="2">The sequence shown here is derived from an EMBL/GenBank/DDBJ whole genome shotgun (WGS) entry which is preliminary data.</text>
</comment>
<dbReference type="InterPro" id="IPR035959">
    <property type="entry name" value="RutC-like_sf"/>
</dbReference>
<evidence type="ECO:0000313" key="3">
    <source>
        <dbReference type="Proteomes" id="UP000285295"/>
    </source>
</evidence>
<evidence type="ECO:0000313" key="2">
    <source>
        <dbReference type="EMBL" id="RWR31141.1"/>
    </source>
</evidence>
<reference evidence="2 3" key="2">
    <citation type="submission" date="2019-01" db="EMBL/GenBank/DDBJ databases">
        <authorList>
            <person name="Li Y."/>
        </authorList>
    </citation>
    <scope>NUCLEOTIDE SEQUENCE [LARGE SCALE GENOMIC DNA]</scope>
    <source>
        <strain evidence="2 3">D19-10-3-21</strain>
    </source>
</reference>
<dbReference type="OrthoDB" id="9803101at2"/>
<dbReference type="EMBL" id="SAUX01000005">
    <property type="protein sequence ID" value="RWR31141.1"/>
    <property type="molecule type" value="Genomic_DNA"/>
</dbReference>
<accession>A0A443KE68</accession>
<dbReference type="SUPFAM" id="SSF55298">
    <property type="entry name" value="YjgF-like"/>
    <property type="match status" value="1"/>
</dbReference>
<dbReference type="AlphaFoldDB" id="A0A443KE68"/>
<dbReference type="CDD" id="cd00448">
    <property type="entry name" value="YjgF_YER057c_UK114_family"/>
    <property type="match status" value="1"/>
</dbReference>
<name>A0A443KE68_9RHOB</name>
<dbReference type="GO" id="GO:0019239">
    <property type="term" value="F:deaminase activity"/>
    <property type="evidence" value="ECO:0007669"/>
    <property type="project" value="TreeGrafter"/>
</dbReference>
<proteinExistence type="inferred from homology"/>
<dbReference type="Pfam" id="PF01042">
    <property type="entry name" value="Ribonuc_L-PSP"/>
    <property type="match status" value="1"/>
</dbReference>
<comment type="similarity">
    <text evidence="1">Belongs to the RutC family.</text>
</comment>
<evidence type="ECO:0000256" key="1">
    <source>
        <dbReference type="ARBA" id="ARBA00010552"/>
    </source>
</evidence>
<gene>
    <name evidence="2" type="ORF">D2T31_05465</name>
</gene>
<dbReference type="GO" id="GO:0005829">
    <property type="term" value="C:cytosol"/>
    <property type="evidence" value="ECO:0007669"/>
    <property type="project" value="TreeGrafter"/>
</dbReference>
<organism evidence="2 3">
    <name type="scientific">Paenirhodobacter populi</name>
    <dbReference type="NCBI Taxonomy" id="2306993"/>
    <lineage>
        <taxon>Bacteria</taxon>
        <taxon>Pseudomonadati</taxon>
        <taxon>Pseudomonadota</taxon>
        <taxon>Alphaproteobacteria</taxon>
        <taxon>Rhodobacterales</taxon>
        <taxon>Rhodobacter group</taxon>
        <taxon>Paenirhodobacter</taxon>
    </lineage>
</organism>
<dbReference type="PANTHER" id="PTHR11803:SF58">
    <property type="entry name" value="PROTEIN HMF1-RELATED"/>
    <property type="match status" value="1"/>
</dbReference>
<dbReference type="Gene3D" id="3.30.1330.40">
    <property type="entry name" value="RutC-like"/>
    <property type="match status" value="1"/>
</dbReference>
<dbReference type="RefSeq" id="WP_128236686.1">
    <property type="nucleotide sequence ID" value="NZ_SAUX01000005.1"/>
</dbReference>
<reference evidence="2 3" key="1">
    <citation type="submission" date="2019-01" db="EMBL/GenBank/DDBJ databases">
        <title>Sinorhodobacter populi sp. nov. isolated from the symptomatic bark tissue of Populus euramericana canker.</title>
        <authorList>
            <person name="Xu G."/>
        </authorList>
    </citation>
    <scope>NUCLEOTIDE SEQUENCE [LARGE SCALE GENOMIC DNA]</scope>
    <source>
        <strain evidence="2 3">D19-10-3-21</strain>
    </source>
</reference>
<dbReference type="PANTHER" id="PTHR11803">
    <property type="entry name" value="2-IMINOBUTANOATE/2-IMINOPROPANOATE DEAMINASE RIDA"/>
    <property type="match status" value="1"/>
</dbReference>